<gene>
    <name evidence="11" type="primary">ND4L</name>
</gene>
<organism evidence="11">
    <name type="scientific">Iphione sp. YZ-2018</name>
    <dbReference type="NCBI Taxonomy" id="2153332"/>
    <lineage>
        <taxon>Eukaryota</taxon>
        <taxon>Metazoa</taxon>
        <taxon>Spiralia</taxon>
        <taxon>Lophotrochozoa</taxon>
        <taxon>Annelida</taxon>
        <taxon>Polychaeta</taxon>
        <taxon>Errantia</taxon>
        <taxon>Phyllodocida</taxon>
        <taxon>Iphionidae</taxon>
        <taxon>Iphione</taxon>
    </lineage>
</organism>
<keyword evidence="7" id="KW-0520">NAD</keyword>
<evidence type="ECO:0000256" key="6">
    <source>
        <dbReference type="ARBA" id="ARBA00022989"/>
    </source>
</evidence>
<evidence type="ECO:0000313" key="11">
    <source>
        <dbReference type="EMBL" id="AVW86198.1"/>
    </source>
</evidence>
<keyword evidence="8 10" id="KW-0472">Membrane</keyword>
<comment type="subcellular location">
    <subcellularLocation>
        <location evidence="1">Membrane</location>
        <topology evidence="1">Multi-pass membrane protein</topology>
    </subcellularLocation>
</comment>
<sequence>MSYYLLSFSTLATLSAMLTFVIQRTHVLMALLALEAMILNLMIICLISLCPLNPNELFICMIILTFGACEAGLGLSCLVKMTRSFGNDMLQTISSPSC</sequence>
<accession>A0A343W6H6</accession>
<protein>
    <recommendedName>
        <fullName evidence="3">NADH-ubiquinone oxidoreductase chain 4L</fullName>
    </recommendedName>
    <alternativeName>
        <fullName evidence="9">NADH dehydrogenase subunit 4L</fullName>
    </alternativeName>
</protein>
<evidence type="ECO:0000256" key="3">
    <source>
        <dbReference type="ARBA" id="ARBA00016612"/>
    </source>
</evidence>
<comment type="similarity">
    <text evidence="2">Belongs to the complex I subunit 4L family.</text>
</comment>
<keyword evidence="4 10" id="KW-0812">Transmembrane</keyword>
<dbReference type="Gene3D" id="1.10.287.3510">
    <property type="match status" value="1"/>
</dbReference>
<evidence type="ECO:0000256" key="5">
    <source>
        <dbReference type="ARBA" id="ARBA00022967"/>
    </source>
</evidence>
<evidence type="ECO:0000256" key="2">
    <source>
        <dbReference type="ARBA" id="ARBA00010519"/>
    </source>
</evidence>
<geneLocation type="mitochondrion" evidence="11"/>
<feature type="transmembrane region" description="Helical" evidence="10">
    <location>
        <begin position="29"/>
        <end position="49"/>
    </location>
</feature>
<keyword evidence="5" id="KW-1278">Translocase</keyword>
<feature type="transmembrane region" description="Helical" evidence="10">
    <location>
        <begin position="55"/>
        <end position="79"/>
    </location>
</feature>
<proteinExistence type="inferred from homology"/>
<dbReference type="AlphaFoldDB" id="A0A343W6H6"/>
<keyword evidence="6 10" id="KW-1133">Transmembrane helix</keyword>
<feature type="transmembrane region" description="Helical" evidence="10">
    <location>
        <begin position="6"/>
        <end position="22"/>
    </location>
</feature>
<evidence type="ECO:0000256" key="10">
    <source>
        <dbReference type="SAM" id="Phobius"/>
    </source>
</evidence>
<evidence type="ECO:0000256" key="1">
    <source>
        <dbReference type="ARBA" id="ARBA00004141"/>
    </source>
</evidence>
<dbReference type="GO" id="GO:0016020">
    <property type="term" value="C:membrane"/>
    <property type="evidence" value="ECO:0007669"/>
    <property type="project" value="UniProtKB-SubCell"/>
</dbReference>
<dbReference type="InterPro" id="IPR039428">
    <property type="entry name" value="NUOK/Mnh_C1-like"/>
</dbReference>
<dbReference type="EMBL" id="KY753835">
    <property type="protein sequence ID" value="AVW86198.1"/>
    <property type="molecule type" value="Genomic_DNA"/>
</dbReference>
<evidence type="ECO:0000256" key="7">
    <source>
        <dbReference type="ARBA" id="ARBA00023027"/>
    </source>
</evidence>
<evidence type="ECO:0000256" key="9">
    <source>
        <dbReference type="ARBA" id="ARBA00031586"/>
    </source>
</evidence>
<name>A0A343W6H6_9ANNE</name>
<evidence type="ECO:0000256" key="4">
    <source>
        <dbReference type="ARBA" id="ARBA00022692"/>
    </source>
</evidence>
<reference evidence="11" key="1">
    <citation type="journal article" date="2018" name="Mol. Phylogenet. Evol.">
        <title>Phylogeny, evolution and mitochondrial gene order rearrangement in scale worms (Aphroditiformia, Annelida).</title>
        <authorList>
            <person name="Zhang Y."/>
            <person name="Sun J."/>
            <person name="Rouse G.W."/>
            <person name="Wiklund H."/>
            <person name="Pleijel F."/>
            <person name="Watanabe H.K."/>
            <person name="Chen C."/>
            <person name="Qian P.-Y."/>
            <person name="Qiu J.-W."/>
        </authorList>
    </citation>
    <scope>NUCLEOTIDE SEQUENCE</scope>
</reference>
<dbReference type="Pfam" id="PF00420">
    <property type="entry name" value="Oxidored_q2"/>
    <property type="match status" value="1"/>
</dbReference>
<evidence type="ECO:0000256" key="8">
    <source>
        <dbReference type="ARBA" id="ARBA00023136"/>
    </source>
</evidence>
<keyword evidence="11" id="KW-0496">Mitochondrion</keyword>